<feature type="chain" id="PRO_5016280728" evidence="1">
    <location>
        <begin position="17"/>
        <end position="129"/>
    </location>
</feature>
<accession>A0A2Z6MM55</accession>
<reference evidence="3" key="1">
    <citation type="journal article" date="2017" name="Front. Plant Sci.">
        <title>Climate Clever Clovers: New Paradigm to Reduce the Environmental Footprint of Ruminants by Breeding Low Methanogenic Forages Utilizing Haplotype Variation.</title>
        <authorList>
            <person name="Kaur P."/>
            <person name="Appels R."/>
            <person name="Bayer P.E."/>
            <person name="Keeble-Gagnere G."/>
            <person name="Wang J."/>
            <person name="Hirakawa H."/>
            <person name="Shirasawa K."/>
            <person name="Vercoe P."/>
            <person name="Stefanova K."/>
            <person name="Durmic Z."/>
            <person name="Nichols P."/>
            <person name="Revell C."/>
            <person name="Isobe S.N."/>
            <person name="Edwards D."/>
            <person name="Erskine W."/>
        </authorList>
    </citation>
    <scope>NUCLEOTIDE SEQUENCE [LARGE SCALE GENOMIC DNA]</scope>
    <source>
        <strain evidence="3">cv. Daliak</strain>
    </source>
</reference>
<proteinExistence type="predicted"/>
<evidence type="ECO:0000256" key="1">
    <source>
        <dbReference type="SAM" id="SignalP"/>
    </source>
</evidence>
<keyword evidence="3" id="KW-1185">Reference proteome</keyword>
<name>A0A2Z6MM55_TRISU</name>
<sequence>MLVKFLCTSTILNVLKLECGSPAAISCSGRRSSVFLQLSTISSNISCWINLTVERDMALTITFVLTTDVLVIGSCRDILTIEMNPLQLTLRCSRLLSLNLKICSRLHCKVGCRESKSNPNLYNSIKLKW</sequence>
<dbReference type="AlphaFoldDB" id="A0A2Z6MM55"/>
<gene>
    <name evidence="2" type="ORF">TSUD_359860</name>
</gene>
<dbReference type="EMBL" id="DF973532">
    <property type="protein sequence ID" value="GAU33606.1"/>
    <property type="molecule type" value="Genomic_DNA"/>
</dbReference>
<evidence type="ECO:0000313" key="3">
    <source>
        <dbReference type="Proteomes" id="UP000242715"/>
    </source>
</evidence>
<dbReference type="Proteomes" id="UP000242715">
    <property type="component" value="Unassembled WGS sequence"/>
</dbReference>
<protein>
    <submittedName>
        <fullName evidence="2">Uncharacterized protein</fullName>
    </submittedName>
</protein>
<feature type="signal peptide" evidence="1">
    <location>
        <begin position="1"/>
        <end position="16"/>
    </location>
</feature>
<keyword evidence="1" id="KW-0732">Signal</keyword>
<evidence type="ECO:0000313" key="2">
    <source>
        <dbReference type="EMBL" id="GAU33606.1"/>
    </source>
</evidence>
<organism evidence="2 3">
    <name type="scientific">Trifolium subterraneum</name>
    <name type="common">Subterranean clover</name>
    <dbReference type="NCBI Taxonomy" id="3900"/>
    <lineage>
        <taxon>Eukaryota</taxon>
        <taxon>Viridiplantae</taxon>
        <taxon>Streptophyta</taxon>
        <taxon>Embryophyta</taxon>
        <taxon>Tracheophyta</taxon>
        <taxon>Spermatophyta</taxon>
        <taxon>Magnoliopsida</taxon>
        <taxon>eudicotyledons</taxon>
        <taxon>Gunneridae</taxon>
        <taxon>Pentapetalae</taxon>
        <taxon>rosids</taxon>
        <taxon>fabids</taxon>
        <taxon>Fabales</taxon>
        <taxon>Fabaceae</taxon>
        <taxon>Papilionoideae</taxon>
        <taxon>50 kb inversion clade</taxon>
        <taxon>NPAAA clade</taxon>
        <taxon>Hologalegina</taxon>
        <taxon>IRL clade</taxon>
        <taxon>Trifolieae</taxon>
        <taxon>Trifolium</taxon>
    </lineage>
</organism>